<proteinExistence type="predicted"/>
<protein>
    <submittedName>
        <fullName evidence="2">Uncharacterized protein</fullName>
    </submittedName>
</protein>
<keyword evidence="3" id="KW-1185">Reference proteome</keyword>
<feature type="compositionally biased region" description="Basic and acidic residues" evidence="1">
    <location>
        <begin position="35"/>
        <end position="47"/>
    </location>
</feature>
<gene>
    <name evidence="2" type="ORF">FJTKL_09140</name>
</gene>
<reference evidence="2 3" key="1">
    <citation type="submission" date="2024-03" db="EMBL/GenBank/DDBJ databases">
        <title>A high-quality draft genome sequence of Diaporthe vaccinii, a causative agent of upright dieback and viscid rot disease in cranberry plants.</title>
        <authorList>
            <person name="Sarrasin M."/>
            <person name="Lang B.F."/>
            <person name="Burger G."/>
        </authorList>
    </citation>
    <scope>NUCLEOTIDE SEQUENCE [LARGE SCALE GENOMIC DNA]</scope>
    <source>
        <strain evidence="2 3">IS7</strain>
    </source>
</reference>
<evidence type="ECO:0000313" key="2">
    <source>
        <dbReference type="EMBL" id="KAL2284166.1"/>
    </source>
</evidence>
<organism evidence="2 3">
    <name type="scientific">Diaporthe vaccinii</name>
    <dbReference type="NCBI Taxonomy" id="105482"/>
    <lineage>
        <taxon>Eukaryota</taxon>
        <taxon>Fungi</taxon>
        <taxon>Dikarya</taxon>
        <taxon>Ascomycota</taxon>
        <taxon>Pezizomycotina</taxon>
        <taxon>Sordariomycetes</taxon>
        <taxon>Sordariomycetidae</taxon>
        <taxon>Diaporthales</taxon>
        <taxon>Diaporthaceae</taxon>
        <taxon>Diaporthe</taxon>
        <taxon>Diaporthe eres species complex</taxon>
    </lineage>
</organism>
<comment type="caution">
    <text evidence="2">The sequence shown here is derived from an EMBL/GenBank/DDBJ whole genome shotgun (WGS) entry which is preliminary data.</text>
</comment>
<dbReference type="Proteomes" id="UP001600888">
    <property type="component" value="Unassembled WGS sequence"/>
</dbReference>
<evidence type="ECO:0000313" key="3">
    <source>
        <dbReference type="Proteomes" id="UP001600888"/>
    </source>
</evidence>
<evidence type="ECO:0000256" key="1">
    <source>
        <dbReference type="SAM" id="MobiDB-lite"/>
    </source>
</evidence>
<sequence length="82" mass="9163">MRAAVMQRISSYTELVSEGVRKIIHFQIHPTMSSEKSEESKGKEVLTREPSVGHGELGVVDDQEVSDFYGSSVSDSYRLKSE</sequence>
<dbReference type="EMBL" id="JBAWTH010000038">
    <property type="protein sequence ID" value="KAL2284166.1"/>
    <property type="molecule type" value="Genomic_DNA"/>
</dbReference>
<accession>A0ABR4EP08</accession>
<feature type="region of interest" description="Disordered" evidence="1">
    <location>
        <begin position="31"/>
        <end position="57"/>
    </location>
</feature>
<name>A0ABR4EP08_9PEZI</name>